<dbReference type="Gene3D" id="3.40.50.1980">
    <property type="entry name" value="Nitrogenase molybdenum iron protein domain"/>
    <property type="match status" value="2"/>
</dbReference>
<dbReference type="PROSITE" id="PS50983">
    <property type="entry name" value="FE_B12_PBP"/>
    <property type="match status" value="1"/>
</dbReference>
<sequence length="372" mass="41113">MKIATRLIFILTLIMTLGQQAQADTVTDLLGRKVDLNRVPHRIMLADARAIEAMSIIFKGDPSASIAAWDDSLQKKSPDIMAAFAGNFADLKTIPTFANPYTTTFNVENAVARKADLVIFDIGLLAKLKDEGVTAKLDSLHIPYIFIDFRQKPLQNTVKSIELLGEVFHQQKNARQYLDFYNQRMSLIAQRTADLTPRQRPTVFIERSAGILGDFCCSTFGQGSLGEFIQAAGGTNLGGTLFSGMGGDVSLEKIITLNPDFYLLTGADWQGNRKASASVPLGYQQDPALAEKKLAGLMNRTGFNVLQAVQKHQVLAIYHQFYDLPSNVIAVEVIAKFLHPQLFSDLDPQADLTLIHQKFMGLKTSGVFWISR</sequence>
<evidence type="ECO:0000259" key="2">
    <source>
        <dbReference type="PROSITE" id="PS50983"/>
    </source>
</evidence>
<dbReference type="EMBL" id="JBHSUC010000004">
    <property type="protein sequence ID" value="MFC6361433.1"/>
    <property type="molecule type" value="Genomic_DNA"/>
</dbReference>
<dbReference type="Proteomes" id="UP001596215">
    <property type="component" value="Unassembled WGS sequence"/>
</dbReference>
<protein>
    <submittedName>
        <fullName evidence="3">ABC transporter substrate-binding protein</fullName>
    </submittedName>
</protein>
<dbReference type="InterPro" id="IPR002491">
    <property type="entry name" value="ABC_transptr_periplasmic_BD"/>
</dbReference>
<dbReference type="SUPFAM" id="SSF53807">
    <property type="entry name" value="Helical backbone' metal receptor"/>
    <property type="match status" value="1"/>
</dbReference>
<keyword evidence="1" id="KW-0732">Signal</keyword>
<evidence type="ECO:0000313" key="3">
    <source>
        <dbReference type="EMBL" id="MFC6361433.1"/>
    </source>
</evidence>
<keyword evidence="4" id="KW-1185">Reference proteome</keyword>
<evidence type="ECO:0000256" key="1">
    <source>
        <dbReference type="SAM" id="SignalP"/>
    </source>
</evidence>
<reference evidence="4" key="1">
    <citation type="journal article" date="2019" name="Int. J. Syst. Evol. Microbiol.">
        <title>The Global Catalogue of Microorganisms (GCM) 10K type strain sequencing project: providing services to taxonomists for standard genome sequencing and annotation.</title>
        <authorList>
            <consortium name="The Broad Institute Genomics Platform"/>
            <consortium name="The Broad Institute Genome Sequencing Center for Infectious Disease"/>
            <person name="Wu L."/>
            <person name="Ma J."/>
        </authorList>
    </citation>
    <scope>NUCLEOTIDE SEQUENCE [LARGE SCALE GENOMIC DNA]</scope>
    <source>
        <strain evidence="4">CGMCC 4.1530</strain>
    </source>
</reference>
<dbReference type="PANTHER" id="PTHR30535">
    <property type="entry name" value="VITAMIN B12-BINDING PROTEIN"/>
    <property type="match status" value="1"/>
</dbReference>
<dbReference type="PANTHER" id="PTHR30535:SF34">
    <property type="entry name" value="MOLYBDATE-BINDING PROTEIN MOLA"/>
    <property type="match status" value="1"/>
</dbReference>
<comment type="caution">
    <text evidence="3">The sequence shown here is derived from an EMBL/GenBank/DDBJ whole genome shotgun (WGS) entry which is preliminary data.</text>
</comment>
<feature type="chain" id="PRO_5045181772" evidence="1">
    <location>
        <begin position="24"/>
        <end position="372"/>
    </location>
</feature>
<gene>
    <name evidence="3" type="ORF">ACFP73_04875</name>
</gene>
<dbReference type="InterPro" id="IPR050902">
    <property type="entry name" value="ABC_Transporter_SBP"/>
</dbReference>
<dbReference type="RefSeq" id="WP_249213358.1">
    <property type="nucleotide sequence ID" value="NZ_BAAAFW010000058.1"/>
</dbReference>
<accession>A0ABW1VN51</accession>
<feature type="domain" description="Fe/B12 periplasmic-binding" evidence="2">
    <location>
        <begin position="42"/>
        <end position="346"/>
    </location>
</feature>
<name>A0ABW1VN51_9GAMM</name>
<feature type="signal peptide" evidence="1">
    <location>
        <begin position="1"/>
        <end position="23"/>
    </location>
</feature>
<organism evidence="3 4">
    <name type="scientific">Tatumella punctata</name>
    <dbReference type="NCBI Taxonomy" id="399969"/>
    <lineage>
        <taxon>Bacteria</taxon>
        <taxon>Pseudomonadati</taxon>
        <taxon>Pseudomonadota</taxon>
        <taxon>Gammaproteobacteria</taxon>
        <taxon>Enterobacterales</taxon>
        <taxon>Erwiniaceae</taxon>
        <taxon>Tatumella</taxon>
    </lineage>
</organism>
<evidence type="ECO:0000313" key="4">
    <source>
        <dbReference type="Proteomes" id="UP001596215"/>
    </source>
</evidence>
<dbReference type="Pfam" id="PF01497">
    <property type="entry name" value="Peripla_BP_2"/>
    <property type="match status" value="1"/>
</dbReference>
<proteinExistence type="predicted"/>